<evidence type="ECO:0000256" key="1">
    <source>
        <dbReference type="ARBA" id="ARBA00022529"/>
    </source>
</evidence>
<comment type="similarity">
    <text evidence="4">Belongs to the glycosyl hydrolase 24 family.</text>
</comment>
<dbReference type="GO" id="GO:0016998">
    <property type="term" value="P:cell wall macromolecule catabolic process"/>
    <property type="evidence" value="ECO:0007669"/>
    <property type="project" value="InterPro"/>
</dbReference>
<gene>
    <name evidence="7" type="ORF">QU24_19065</name>
</gene>
<dbReference type="EC" id="3.2.1.17" evidence="4"/>
<evidence type="ECO:0000256" key="2">
    <source>
        <dbReference type="ARBA" id="ARBA00022638"/>
    </source>
</evidence>
<dbReference type="AlphaFoldDB" id="A0A0B1R490"/>
<dbReference type="GO" id="GO:0009253">
    <property type="term" value="P:peptidoglycan catabolic process"/>
    <property type="evidence" value="ECO:0007669"/>
    <property type="project" value="InterPro"/>
</dbReference>
<feature type="compositionally biased region" description="Polar residues" evidence="5">
    <location>
        <begin position="69"/>
        <end position="78"/>
    </location>
</feature>
<comment type="catalytic activity">
    <reaction evidence="4">
        <text>Hydrolysis of (1-&gt;4)-beta-linkages between N-acetylmuramic acid and N-acetyl-D-glucosamine residues in a peptidoglycan and between N-acetyl-D-glucosamine residues in chitodextrins.</text>
        <dbReference type="EC" id="3.2.1.17"/>
    </reaction>
</comment>
<keyword evidence="4" id="KW-0378">Hydrolase</keyword>
<evidence type="ECO:0000313" key="7">
    <source>
        <dbReference type="EMBL" id="KHJ66481.1"/>
    </source>
</evidence>
<name>A0A0B1R490_9GAMM</name>
<dbReference type="InterPro" id="IPR002196">
    <property type="entry name" value="Glyco_hydro_24"/>
</dbReference>
<dbReference type="Gene3D" id="1.10.101.10">
    <property type="entry name" value="PGBD-like superfamily/PGBD"/>
    <property type="match status" value="1"/>
</dbReference>
<reference evidence="7 8" key="1">
    <citation type="submission" date="2014-11" db="EMBL/GenBank/DDBJ databases">
        <title>Genome sequencing of Pantoea rodasii ND03.</title>
        <authorList>
            <person name="Muhamad Yunos N.Y."/>
            <person name="Chan K.-G."/>
        </authorList>
    </citation>
    <scope>NUCLEOTIDE SEQUENCE [LARGE SCALE GENOMIC DNA]</scope>
    <source>
        <strain evidence="7 8">ND03</strain>
    </source>
</reference>
<dbReference type="GO" id="GO:0003796">
    <property type="term" value="F:lysozyme activity"/>
    <property type="evidence" value="ECO:0007669"/>
    <property type="project" value="UniProtKB-EC"/>
</dbReference>
<feature type="domain" description="Peptidoglycan binding-like" evidence="6">
    <location>
        <begin position="17"/>
        <end position="65"/>
    </location>
</feature>
<dbReference type="Gene3D" id="1.10.530.40">
    <property type="match status" value="1"/>
</dbReference>
<dbReference type="CDD" id="cd00737">
    <property type="entry name" value="lyz_endolysin_autolysin"/>
    <property type="match status" value="1"/>
</dbReference>
<accession>A0A0B1R490</accession>
<evidence type="ECO:0000313" key="8">
    <source>
        <dbReference type="Proteomes" id="UP000030853"/>
    </source>
</evidence>
<dbReference type="PANTHER" id="PTHR38107:SF3">
    <property type="entry name" value="LYSOZYME RRRD-RELATED"/>
    <property type="match status" value="1"/>
</dbReference>
<keyword evidence="1 4" id="KW-0929">Antimicrobial</keyword>
<dbReference type="GO" id="GO:0042742">
    <property type="term" value="P:defense response to bacterium"/>
    <property type="evidence" value="ECO:0007669"/>
    <property type="project" value="UniProtKB-KW"/>
</dbReference>
<evidence type="ECO:0000259" key="6">
    <source>
        <dbReference type="Pfam" id="PF01471"/>
    </source>
</evidence>
<dbReference type="InterPro" id="IPR036366">
    <property type="entry name" value="PGBDSf"/>
</dbReference>
<dbReference type="InterPro" id="IPR033907">
    <property type="entry name" value="Endolysin_autolysin"/>
</dbReference>
<dbReference type="Proteomes" id="UP000030853">
    <property type="component" value="Unassembled WGS sequence"/>
</dbReference>
<sequence length="267" mass="30200">METIQDSVGLRGTNRPQDVKLVQKLLSQNGFPQLQIDGICGNNTTKAIITYQKHFYQHPDGLVSPGKKTLTQLTSGQRSGLPRAHGSTGSNPNGARKNPMTMYPSYQVLKLMMQYEQLHTLPYDDHTSTTISNWTAGATIGYGHWISRQSEFDQFKDGISEQAAETLFSQDLKKFVDAVRKYVKVSLTQNEFDALVMLAFNIGTRDNLNHKGLYYSTALKVINGESPEDLDRAWMQFVYSRGVRMKGLVNRRKSELNVYHKGIYIKL</sequence>
<feature type="region of interest" description="Disordered" evidence="5">
    <location>
        <begin position="66"/>
        <end position="100"/>
    </location>
</feature>
<keyword evidence="2 4" id="KW-0081">Bacteriolytic enzyme</keyword>
<dbReference type="InterPro" id="IPR023346">
    <property type="entry name" value="Lysozyme-like_dom_sf"/>
</dbReference>
<dbReference type="GO" id="GO:0031640">
    <property type="term" value="P:killing of cells of another organism"/>
    <property type="evidence" value="ECO:0007669"/>
    <property type="project" value="UniProtKB-KW"/>
</dbReference>
<evidence type="ECO:0000256" key="4">
    <source>
        <dbReference type="RuleBase" id="RU003788"/>
    </source>
</evidence>
<dbReference type="Pfam" id="PF00959">
    <property type="entry name" value="Phage_lysozyme"/>
    <property type="match status" value="1"/>
</dbReference>
<keyword evidence="3" id="KW-1035">Host cytoplasm</keyword>
<evidence type="ECO:0000256" key="5">
    <source>
        <dbReference type="SAM" id="MobiDB-lite"/>
    </source>
</evidence>
<dbReference type="InterPro" id="IPR036365">
    <property type="entry name" value="PGBD-like_sf"/>
</dbReference>
<evidence type="ECO:0000256" key="3">
    <source>
        <dbReference type="ARBA" id="ARBA00023200"/>
    </source>
</evidence>
<dbReference type="InterPro" id="IPR051018">
    <property type="entry name" value="Bacteriophage_GH24"/>
</dbReference>
<keyword evidence="4" id="KW-0326">Glycosidase</keyword>
<dbReference type="Pfam" id="PF01471">
    <property type="entry name" value="PG_binding_1"/>
    <property type="match status" value="1"/>
</dbReference>
<organism evidence="7 8">
    <name type="scientific">Pantoea rodasii</name>
    <dbReference type="NCBI Taxonomy" id="1076549"/>
    <lineage>
        <taxon>Bacteria</taxon>
        <taxon>Pseudomonadati</taxon>
        <taxon>Pseudomonadota</taxon>
        <taxon>Gammaproteobacteria</taxon>
        <taxon>Enterobacterales</taxon>
        <taxon>Erwiniaceae</taxon>
        <taxon>Pantoea</taxon>
    </lineage>
</organism>
<comment type="caution">
    <text evidence="7">The sequence shown here is derived from an EMBL/GenBank/DDBJ whole genome shotgun (WGS) entry which is preliminary data.</text>
</comment>
<dbReference type="RefSeq" id="WP_039334260.1">
    <property type="nucleotide sequence ID" value="NZ_JTJJ01000080.1"/>
</dbReference>
<dbReference type="InterPro" id="IPR002477">
    <property type="entry name" value="Peptidoglycan-bd-like"/>
</dbReference>
<dbReference type="PANTHER" id="PTHR38107">
    <property type="match status" value="1"/>
</dbReference>
<dbReference type="InterPro" id="IPR023347">
    <property type="entry name" value="Lysozyme_dom_sf"/>
</dbReference>
<proteinExistence type="inferred from homology"/>
<dbReference type="SUPFAM" id="SSF53955">
    <property type="entry name" value="Lysozyme-like"/>
    <property type="match status" value="1"/>
</dbReference>
<dbReference type="EMBL" id="JTJJ01000080">
    <property type="protein sequence ID" value="KHJ66481.1"/>
    <property type="molecule type" value="Genomic_DNA"/>
</dbReference>
<dbReference type="SUPFAM" id="SSF47090">
    <property type="entry name" value="PGBD-like"/>
    <property type="match status" value="1"/>
</dbReference>
<protein>
    <recommendedName>
        <fullName evidence="4">Lysozyme</fullName>
        <ecNumber evidence="4">3.2.1.17</ecNumber>
    </recommendedName>
</protein>